<dbReference type="InterPro" id="IPR036680">
    <property type="entry name" value="SPOR-like_sf"/>
</dbReference>
<protein>
    <submittedName>
        <fullName evidence="4">Type IVB secretion system protein IcmH/DotU</fullName>
    </submittedName>
</protein>
<dbReference type="RefSeq" id="WP_265673014.1">
    <property type="nucleotide sequence ID" value="NZ_JAKRRY010000001.1"/>
</dbReference>
<evidence type="ECO:0000313" key="4">
    <source>
        <dbReference type="EMBL" id="MCW8344593.1"/>
    </source>
</evidence>
<dbReference type="EMBL" id="JAKRRY010000001">
    <property type="protein sequence ID" value="MCW8344593.1"/>
    <property type="molecule type" value="Genomic_DNA"/>
</dbReference>
<keyword evidence="5" id="KW-1185">Reference proteome</keyword>
<evidence type="ECO:0000313" key="5">
    <source>
        <dbReference type="Proteomes" id="UP001155587"/>
    </source>
</evidence>
<reference evidence="4" key="1">
    <citation type="submission" date="2022-02" db="EMBL/GenBank/DDBJ databases">
        <title>Vibrio sp. nov, a new bacterium isolated from seawater.</title>
        <authorList>
            <person name="Yuan Y."/>
        </authorList>
    </citation>
    <scope>NUCLEOTIDE SEQUENCE</scope>
    <source>
        <strain evidence="4">ZSDZ65</strain>
    </source>
</reference>
<evidence type="ECO:0000256" key="1">
    <source>
        <dbReference type="SAM" id="Phobius"/>
    </source>
</evidence>
<feature type="transmembrane region" description="Helical" evidence="1">
    <location>
        <begin position="228"/>
        <end position="251"/>
    </location>
</feature>
<dbReference type="Gene3D" id="1.25.40.590">
    <property type="entry name" value="Type IV / VI secretion system, DotU"/>
    <property type="match status" value="1"/>
</dbReference>
<dbReference type="InterPro" id="IPR017732">
    <property type="entry name" value="T4/T6SS_DotU"/>
</dbReference>
<organism evidence="4 5">
    <name type="scientific">Vibrio qingdaonensis</name>
    <dbReference type="NCBI Taxonomy" id="2829491"/>
    <lineage>
        <taxon>Bacteria</taxon>
        <taxon>Pseudomonadati</taxon>
        <taxon>Pseudomonadota</taxon>
        <taxon>Gammaproteobacteria</taxon>
        <taxon>Vibrionales</taxon>
        <taxon>Vibrionaceae</taxon>
        <taxon>Vibrio</taxon>
    </lineage>
</organism>
<dbReference type="NCBIfam" id="TIGR03349">
    <property type="entry name" value="IV_VI_DotU"/>
    <property type="match status" value="1"/>
</dbReference>
<dbReference type="SUPFAM" id="SSF110997">
    <property type="entry name" value="Sporulation related repeat"/>
    <property type="match status" value="1"/>
</dbReference>
<evidence type="ECO:0000259" key="3">
    <source>
        <dbReference type="Pfam" id="PF09850"/>
    </source>
</evidence>
<gene>
    <name evidence="4" type="primary">icmH</name>
    <name evidence="4" type="ORF">MD535_00935</name>
</gene>
<feature type="domain" description="Type IV / VI secretion system DotU" evidence="3">
    <location>
        <begin position="52"/>
        <end position="251"/>
    </location>
</feature>
<feature type="domain" description="SPOR" evidence="2">
    <location>
        <begin position="375"/>
        <end position="443"/>
    </location>
</feature>
<name>A0A9X3CJH2_9VIBR</name>
<accession>A0A9X3CJH2</accession>
<proteinExistence type="predicted"/>
<evidence type="ECO:0000259" key="2">
    <source>
        <dbReference type="Pfam" id="PF05036"/>
    </source>
</evidence>
<keyword evidence="1" id="KW-0472">Membrane</keyword>
<comment type="caution">
    <text evidence="4">The sequence shown here is derived from an EMBL/GenBank/DDBJ whole genome shotgun (WGS) entry which is preliminary data.</text>
</comment>
<dbReference type="InterPro" id="IPR007730">
    <property type="entry name" value="SPOR-like_dom"/>
</dbReference>
<keyword evidence="1" id="KW-1133">Transmembrane helix</keyword>
<dbReference type="GO" id="GO:0042834">
    <property type="term" value="F:peptidoglycan binding"/>
    <property type="evidence" value="ECO:0007669"/>
    <property type="project" value="InterPro"/>
</dbReference>
<keyword evidence="1" id="KW-0812">Transmembrane</keyword>
<dbReference type="Proteomes" id="UP001155587">
    <property type="component" value="Unassembled WGS sequence"/>
</dbReference>
<dbReference type="Gene3D" id="3.30.70.1070">
    <property type="entry name" value="Sporulation related repeat"/>
    <property type="match status" value="1"/>
</dbReference>
<sequence>MLEYLDEKTLIWDQTANQKNAEVNADKAVKFRSPDASQAEFLKHFDKSENQLINISSELLSIVLKINALPEPEDIAELRNQLAHRISELKEKGSHLNYPVAVIDKLCFLFAVVLDEFIIYTDWGDKRSWENKTLLSELFGMRNGGELFFTVTDKAMRQPNKMIDLLEVIYLFLNVGFKGQYHSQGSEQLKSMIYQLEQVMSQYRQGNGVHCLTKVPHPKTRRPSRKRYYALTTLLFTILIASTLILTHFWYHKTLPQRARDFSFLSEYSQRYIVSGQANDLVFISSDDDLANPPVRASRSDTLPVSSSRVGAATDQEQNLSLSTGAIDANKIDTKAVKTSASNITPNNISSADASTAKVTTDKNLPATESANSHNWLVQMATFSTQTNAEKYIHSLSASKYQPRVDGYKQYFRVVIDTRSKAEADNAKNWLKQHQEIDAILVRSKKSNAQADEN</sequence>
<dbReference type="Pfam" id="PF05036">
    <property type="entry name" value="SPOR"/>
    <property type="match status" value="1"/>
</dbReference>
<dbReference type="AlphaFoldDB" id="A0A9X3CJH2"/>
<dbReference type="PANTHER" id="PTHR38033">
    <property type="entry name" value="MEMBRANE PROTEIN-RELATED"/>
    <property type="match status" value="1"/>
</dbReference>
<dbReference type="NCBIfam" id="NF038228">
    <property type="entry name" value="IcmH_DotU_IVB"/>
    <property type="match status" value="1"/>
</dbReference>
<dbReference type="Pfam" id="PF09850">
    <property type="entry name" value="DotU"/>
    <property type="match status" value="1"/>
</dbReference>
<dbReference type="PANTHER" id="PTHR38033:SF1">
    <property type="entry name" value="DOTU FAMILY TYPE IV_VI SECRETION SYSTEM PROTEIN"/>
    <property type="match status" value="1"/>
</dbReference>
<dbReference type="InterPro" id="IPR038522">
    <property type="entry name" value="T4/T6SS_DotU_sf"/>
</dbReference>